<evidence type="ECO:0000313" key="6">
    <source>
        <dbReference type="Proteomes" id="UP000239047"/>
    </source>
</evidence>
<dbReference type="InterPro" id="IPR018193">
    <property type="entry name" value="Glyc_kinase_flavodox-like_fold"/>
</dbReference>
<evidence type="ECO:0000256" key="2">
    <source>
        <dbReference type="ARBA" id="ARBA00022679"/>
    </source>
</evidence>
<name>A0A2S5G8V6_9BACL</name>
<dbReference type="OrthoDB" id="9774290at2"/>
<dbReference type="Gene3D" id="3.90.1510.10">
    <property type="entry name" value="Glycerate kinase, domain 2"/>
    <property type="match status" value="1"/>
</dbReference>
<protein>
    <submittedName>
        <fullName evidence="5">Glycerate kinase</fullName>
    </submittedName>
</protein>
<comment type="similarity">
    <text evidence="1 4">Belongs to the glycerate kinase type-1 family.</text>
</comment>
<gene>
    <name evidence="5" type="ORF">C4B60_16715</name>
</gene>
<evidence type="ECO:0000256" key="3">
    <source>
        <dbReference type="ARBA" id="ARBA00022777"/>
    </source>
</evidence>
<dbReference type="PIRSF" id="PIRSF006078">
    <property type="entry name" value="GlxK"/>
    <property type="match status" value="1"/>
</dbReference>
<dbReference type="NCBIfam" id="TIGR00045">
    <property type="entry name" value="glycerate kinase"/>
    <property type="match status" value="1"/>
</dbReference>
<dbReference type="InterPro" id="IPR004381">
    <property type="entry name" value="Glycerate_kinase"/>
</dbReference>
<evidence type="ECO:0000313" key="5">
    <source>
        <dbReference type="EMBL" id="PPA69426.1"/>
    </source>
</evidence>
<evidence type="ECO:0000256" key="4">
    <source>
        <dbReference type="PIRNR" id="PIRNR006078"/>
    </source>
</evidence>
<comment type="caution">
    <text evidence="5">The sequence shown here is derived from an EMBL/GenBank/DDBJ whole genome shotgun (WGS) entry which is preliminary data.</text>
</comment>
<accession>A0A2S5G8V6</accession>
<dbReference type="PANTHER" id="PTHR21599:SF0">
    <property type="entry name" value="GLYCERATE KINASE"/>
    <property type="match status" value="1"/>
</dbReference>
<keyword evidence="3 4" id="KW-0418">Kinase</keyword>
<dbReference type="Gene3D" id="3.40.50.10350">
    <property type="entry name" value="Glycerate kinase, domain 1"/>
    <property type="match status" value="1"/>
</dbReference>
<proteinExistence type="inferred from homology"/>
<reference evidence="5 6" key="1">
    <citation type="submission" date="2018-02" db="EMBL/GenBank/DDBJ databases">
        <title>Jeotgalibacillus proteolyticum sp. nov. a protease producing bacterium isolated from ocean sediments of Laizhou Bay.</title>
        <authorList>
            <person name="Li Y."/>
        </authorList>
    </citation>
    <scope>NUCLEOTIDE SEQUENCE [LARGE SCALE GENOMIC DNA]</scope>
    <source>
        <strain evidence="5 6">22-7</strain>
    </source>
</reference>
<keyword evidence="2 4" id="KW-0808">Transferase</keyword>
<organism evidence="5 6">
    <name type="scientific">Jeotgalibacillus proteolyticus</name>
    <dbReference type="NCBI Taxonomy" id="2082395"/>
    <lineage>
        <taxon>Bacteria</taxon>
        <taxon>Bacillati</taxon>
        <taxon>Bacillota</taxon>
        <taxon>Bacilli</taxon>
        <taxon>Bacillales</taxon>
        <taxon>Caryophanaceae</taxon>
        <taxon>Jeotgalibacillus</taxon>
    </lineage>
</organism>
<dbReference type="AlphaFoldDB" id="A0A2S5G8V6"/>
<dbReference type="GO" id="GO:0031388">
    <property type="term" value="P:organic acid phosphorylation"/>
    <property type="evidence" value="ECO:0007669"/>
    <property type="project" value="UniProtKB-UniRule"/>
</dbReference>
<sequence>MKIVVIPSGFKECLDACEVAAAMERGAKAFDPSIDMEVIPMIDGGEGFAKRITEVKGGKIFNHKATGPLGQTVTSHFGMYREDGKVFAVIEMAAVAGLSLVPPTSRNPLLTTTKGVGELMIEAINQGATDVLIGCGDSGTSDGGAGMGQALGVKFYDKDERLLNIQGAKDLMRVAKIDVSETDPRLEHVNINVACNWTNVLCGEKGVARVFGPQKGASPKHVEELSDALEHLASLIQHTKGINVRSTPGGGASGGLGAGLVAFAGAKLHSRFDIIKKYINIEKAISTADVILTAEGSLDFQTPNGKIPAEVARIAKKYQVPVIALTGTIGKGAKQNYTIGIDAYFSIIQKPISLEHAIQKAPEWIAESTEMVLRQVSIGLNIAKNKRKAPYHENAYRKT</sequence>
<dbReference type="PANTHER" id="PTHR21599">
    <property type="entry name" value="GLYCERATE KINASE"/>
    <property type="match status" value="1"/>
</dbReference>
<evidence type="ECO:0000256" key="1">
    <source>
        <dbReference type="ARBA" id="ARBA00006284"/>
    </source>
</evidence>
<dbReference type="InterPro" id="IPR036129">
    <property type="entry name" value="Glycerate_kinase_sf"/>
</dbReference>
<dbReference type="Pfam" id="PF02595">
    <property type="entry name" value="Gly_kinase"/>
    <property type="match status" value="1"/>
</dbReference>
<dbReference type="RefSeq" id="WP_104059164.1">
    <property type="nucleotide sequence ID" value="NZ_PREZ01000006.1"/>
</dbReference>
<dbReference type="InterPro" id="IPR018197">
    <property type="entry name" value="Glycerate_kinase_RE-like"/>
</dbReference>
<dbReference type="GO" id="GO:0008887">
    <property type="term" value="F:glycerate kinase activity"/>
    <property type="evidence" value="ECO:0007669"/>
    <property type="project" value="UniProtKB-UniRule"/>
</dbReference>
<dbReference type="EMBL" id="PREZ01000006">
    <property type="protein sequence ID" value="PPA69426.1"/>
    <property type="molecule type" value="Genomic_DNA"/>
</dbReference>
<keyword evidence="6" id="KW-1185">Reference proteome</keyword>
<dbReference type="SUPFAM" id="SSF110738">
    <property type="entry name" value="Glycerate kinase I"/>
    <property type="match status" value="1"/>
</dbReference>
<dbReference type="Proteomes" id="UP000239047">
    <property type="component" value="Unassembled WGS sequence"/>
</dbReference>